<feature type="chain" id="PRO_5008711381" evidence="1">
    <location>
        <begin position="35"/>
        <end position="145"/>
    </location>
</feature>
<sequence>MSVTPNAIRRLTATFALLIAVTAGLFAVASPAQAARSTAYQVTVVRTGGFAGVDESYTVTSQPGSPFAATLMESVSSREFRSLAPSYLPVRNGADRFRYTVTVAYSNGRTKTVVTVDGADAPDVLWQVVDTTMRIAGGLTVAATD</sequence>
<feature type="signal peptide" evidence="1">
    <location>
        <begin position="1"/>
        <end position="34"/>
    </location>
</feature>
<protein>
    <submittedName>
        <fullName evidence="2">Uncharacterized protein</fullName>
    </submittedName>
</protein>
<dbReference type="InterPro" id="IPR049457">
    <property type="entry name" value="Emfourin"/>
</dbReference>
<keyword evidence="1" id="KW-0732">Signal</keyword>
<evidence type="ECO:0000313" key="2">
    <source>
        <dbReference type="EMBL" id="SCF47280.1"/>
    </source>
</evidence>
<dbReference type="Proteomes" id="UP000199504">
    <property type="component" value="Unassembled WGS sequence"/>
</dbReference>
<dbReference type="OrthoDB" id="4559942at2"/>
<reference evidence="3" key="1">
    <citation type="submission" date="2016-06" db="EMBL/GenBank/DDBJ databases">
        <authorList>
            <person name="Varghese N."/>
            <person name="Submissions Spin"/>
        </authorList>
    </citation>
    <scope>NUCLEOTIDE SEQUENCE [LARGE SCALE GENOMIC DNA]</scope>
    <source>
        <strain evidence="3">DSM 44830</strain>
    </source>
</reference>
<keyword evidence="3" id="KW-1185">Reference proteome</keyword>
<dbReference type="Pfam" id="PF20242">
    <property type="entry name" value="Emfourin"/>
    <property type="match status" value="1"/>
</dbReference>
<evidence type="ECO:0000256" key="1">
    <source>
        <dbReference type="SAM" id="SignalP"/>
    </source>
</evidence>
<proteinExistence type="predicted"/>
<dbReference type="EMBL" id="FMCX01000018">
    <property type="protein sequence ID" value="SCF47280.1"/>
    <property type="molecule type" value="Genomic_DNA"/>
</dbReference>
<accession>A0A1C5AQ11</accession>
<name>A0A1C5AQ11_9ACTN</name>
<dbReference type="RefSeq" id="WP_091616434.1">
    <property type="nucleotide sequence ID" value="NZ_FMCX01000018.1"/>
</dbReference>
<organism evidence="2 3">
    <name type="scientific">Micromonospora mirobrigensis</name>
    <dbReference type="NCBI Taxonomy" id="262898"/>
    <lineage>
        <taxon>Bacteria</taxon>
        <taxon>Bacillati</taxon>
        <taxon>Actinomycetota</taxon>
        <taxon>Actinomycetes</taxon>
        <taxon>Micromonosporales</taxon>
        <taxon>Micromonosporaceae</taxon>
        <taxon>Micromonospora</taxon>
    </lineage>
</organism>
<dbReference type="AlphaFoldDB" id="A0A1C5AQ11"/>
<gene>
    <name evidence="2" type="ORF">GA0070564_11814</name>
</gene>
<evidence type="ECO:0000313" key="3">
    <source>
        <dbReference type="Proteomes" id="UP000199504"/>
    </source>
</evidence>